<keyword evidence="1" id="KW-1133">Transmembrane helix</keyword>
<dbReference type="InterPro" id="IPR007720">
    <property type="entry name" value="PigQ/GPI1"/>
</dbReference>
<dbReference type="Proteomes" id="UP001141806">
    <property type="component" value="Unassembled WGS sequence"/>
</dbReference>
<feature type="transmembrane region" description="Helical" evidence="1">
    <location>
        <begin position="273"/>
        <end position="293"/>
    </location>
</feature>
<keyword evidence="3" id="KW-1185">Reference proteome</keyword>
<feature type="transmembrane region" description="Helical" evidence="1">
    <location>
        <begin position="549"/>
        <end position="574"/>
    </location>
</feature>
<proteinExistence type="predicted"/>
<keyword evidence="1" id="KW-0812">Transmembrane</keyword>
<organism evidence="2 3">
    <name type="scientific">Protea cynaroides</name>
    <dbReference type="NCBI Taxonomy" id="273540"/>
    <lineage>
        <taxon>Eukaryota</taxon>
        <taxon>Viridiplantae</taxon>
        <taxon>Streptophyta</taxon>
        <taxon>Embryophyta</taxon>
        <taxon>Tracheophyta</taxon>
        <taxon>Spermatophyta</taxon>
        <taxon>Magnoliopsida</taxon>
        <taxon>Proteales</taxon>
        <taxon>Proteaceae</taxon>
        <taxon>Protea</taxon>
    </lineage>
</organism>
<feature type="transmembrane region" description="Helical" evidence="1">
    <location>
        <begin position="361"/>
        <end position="383"/>
    </location>
</feature>
<dbReference type="AlphaFoldDB" id="A0A9Q0KJW4"/>
<protein>
    <submittedName>
        <fullName evidence="2">Uncharacterized protein</fullName>
    </submittedName>
</protein>
<name>A0A9Q0KJW4_9MAGN</name>
<dbReference type="PANTHER" id="PTHR47555:SF2">
    <property type="entry name" value="N-ACETYLGLUCOSAMINYL TRANSFERASE COMPONENT FAMILY PROTEIN _ GPI1 FAMILY PROTEIN"/>
    <property type="match status" value="1"/>
</dbReference>
<dbReference type="GO" id="GO:0006506">
    <property type="term" value="P:GPI anchor biosynthetic process"/>
    <property type="evidence" value="ECO:0007669"/>
    <property type="project" value="InterPro"/>
</dbReference>
<accession>A0A9Q0KJW4</accession>
<evidence type="ECO:0000256" key="1">
    <source>
        <dbReference type="SAM" id="Phobius"/>
    </source>
</evidence>
<dbReference type="GO" id="GO:0016020">
    <property type="term" value="C:membrane"/>
    <property type="evidence" value="ECO:0007669"/>
    <property type="project" value="InterPro"/>
</dbReference>
<dbReference type="OrthoDB" id="70250at2759"/>
<dbReference type="EMBL" id="JAMYWD010000005">
    <property type="protein sequence ID" value="KAJ4971589.1"/>
    <property type="molecule type" value="Genomic_DNA"/>
</dbReference>
<feature type="transmembrane region" description="Helical" evidence="1">
    <location>
        <begin position="524"/>
        <end position="543"/>
    </location>
</feature>
<feature type="transmembrane region" description="Helical" evidence="1">
    <location>
        <begin position="422"/>
        <end position="443"/>
    </location>
</feature>
<evidence type="ECO:0000313" key="3">
    <source>
        <dbReference type="Proteomes" id="UP001141806"/>
    </source>
</evidence>
<feature type="transmembrane region" description="Helical" evidence="1">
    <location>
        <begin position="455"/>
        <end position="478"/>
    </location>
</feature>
<comment type="caution">
    <text evidence="2">The sequence shown here is derived from an EMBL/GenBank/DDBJ whole genome shotgun (WGS) entry which is preliminary data.</text>
</comment>
<evidence type="ECO:0000313" key="2">
    <source>
        <dbReference type="EMBL" id="KAJ4971589.1"/>
    </source>
</evidence>
<dbReference type="Pfam" id="PF05024">
    <property type="entry name" value="Gpi1"/>
    <property type="match status" value="1"/>
</dbReference>
<sequence length="730" mass="82088">MRKQCRIWWPMQLSSSDPEPAILFGWFVHSSDTSLDIVVAVAASPDLISVSFPQSGDSGLQGALHWINAKMPLCLLDKSTFTMVGHSAASCCLNVPLQSVQTNVDGIVNPTACGKDYTQENQDLCGGKFENWHCECHKFDGFLEKCGHSSFRHGNWIQLSFDSHGFYCKNICWIPGLHHIHWTGDIVSTADLHVILYDPPTFGKHHFSLISCDSLEEVKMPLKRPEWVSKLNQKQPLPDLDTVILAINSACAAKILFERCIGHKILPHQLVSIVWHIGAMFVASFCTVIYIVLQFCHCLLSYGSDSLVYKILARVFSHTWKNVHIRSCQLLYWSTFSQAGGFRYQASVEYAERASLDKHSIWSSVAVDILLGNLVGFMLLAHAEATCIWISNLTHDITNNLLRSGCVWLMGVPAGFKLNMELAGVLGMTSLNTIQIWSTLWFFLGSLLSSFIRGLAISGMILGATIPAALIIDIIVLATSHILTLHWLISLLYSKQIQALAALWRLFRGRKWNPLRHRLDSYDYTVEQHIVGSLLFTPLLLLLPTTSVFYIFFAIMNTVICFICMFIEITVSILHAVPYAKIFLWAVRARRFPAGIWFEIISVQGSKELGCQENGCLNEFRSTSGKSQKIKTDREDNKRPRVVISLLHSNILNIRQIILPRYKNVFLGLSVSSVPSAAYGLLIGKRIPSALGTGLPSTMPWMFVDYREYWRLCRDYVISCMADDNSVEVT</sequence>
<dbReference type="PANTHER" id="PTHR47555">
    <property type="entry name" value="N-ACETYLGLUCOSAMINYL TRANSFERASE COMPONENT FAMILY PROTEIN / GPI1 FAMILY PROTEIN"/>
    <property type="match status" value="1"/>
</dbReference>
<gene>
    <name evidence="2" type="ORF">NE237_004688</name>
</gene>
<keyword evidence="1" id="KW-0472">Membrane</keyword>
<reference evidence="2" key="1">
    <citation type="journal article" date="2023" name="Plant J.">
        <title>The genome of the king protea, Protea cynaroides.</title>
        <authorList>
            <person name="Chang J."/>
            <person name="Duong T.A."/>
            <person name="Schoeman C."/>
            <person name="Ma X."/>
            <person name="Roodt D."/>
            <person name="Barker N."/>
            <person name="Li Z."/>
            <person name="Van de Peer Y."/>
            <person name="Mizrachi E."/>
        </authorList>
    </citation>
    <scope>NUCLEOTIDE SEQUENCE</scope>
    <source>
        <tissue evidence="2">Young leaves</tissue>
    </source>
</reference>